<dbReference type="SUPFAM" id="SSF56954">
    <property type="entry name" value="Outer membrane efflux proteins (OEP)"/>
    <property type="match status" value="1"/>
</dbReference>
<evidence type="ECO:0000313" key="2">
    <source>
        <dbReference type="EMBL" id="LAC28510.1"/>
    </source>
</evidence>
<accession>A0A6A7GD71</accession>
<protein>
    <submittedName>
        <fullName evidence="2">TolC family protein</fullName>
    </submittedName>
</protein>
<feature type="signal peptide" evidence="1">
    <location>
        <begin position="1"/>
        <end position="18"/>
    </location>
</feature>
<dbReference type="InterPro" id="IPR010131">
    <property type="entry name" value="MdtP/NodT-like"/>
</dbReference>
<dbReference type="PROSITE" id="PS51257">
    <property type="entry name" value="PROKAR_LIPOPROTEIN"/>
    <property type="match status" value="1"/>
</dbReference>
<reference evidence="2" key="1">
    <citation type="submission" date="2017-11" db="EMBL/GenBank/DDBJ databases">
        <title>The sensing device of the deep-sea amphipod.</title>
        <authorList>
            <person name="Kobayashi H."/>
            <person name="Nagahama T."/>
            <person name="Arai W."/>
            <person name="Sasagawa Y."/>
            <person name="Umeda M."/>
            <person name="Hayashi T."/>
            <person name="Nikaido I."/>
            <person name="Watanabe H."/>
            <person name="Oguri K."/>
            <person name="Kitazato H."/>
            <person name="Fujioka K."/>
            <person name="Kido Y."/>
            <person name="Takami H."/>
        </authorList>
    </citation>
    <scope>NUCLEOTIDE SEQUENCE</scope>
    <source>
        <tissue evidence="2">Whole body</tissue>
    </source>
</reference>
<feature type="chain" id="PRO_5025553836" evidence="1">
    <location>
        <begin position="19"/>
        <end position="215"/>
    </location>
</feature>
<dbReference type="GO" id="GO:0015562">
    <property type="term" value="F:efflux transmembrane transporter activity"/>
    <property type="evidence" value="ECO:0007669"/>
    <property type="project" value="InterPro"/>
</dbReference>
<sequence>MKKHIILIPCFLLLLGCSNYIPKSDISNMQEVSDLKTLTQREEQGNALIFSDDKWWLTFNDENLNELITLTLNSNTDLKIVMLNIEKASATIDAAENSAFKMGLYGGADYYGMSKNYTSSKAIKVGGASVVTKDELAGEAAYTAGVGLKASYNFNFYNKYGNLANQQRYIAKGASFNSKLIELNLTTNLAKLYGYYLYLNNEKDNLDSKLNFIFY</sequence>
<name>A0A6A7GD71_9CRUS</name>
<keyword evidence="1" id="KW-0732">Signal</keyword>
<organism evidence="2">
    <name type="scientific">Hirondellea gigas</name>
    <dbReference type="NCBI Taxonomy" id="1518452"/>
    <lineage>
        <taxon>Eukaryota</taxon>
        <taxon>Metazoa</taxon>
        <taxon>Ecdysozoa</taxon>
        <taxon>Arthropoda</taxon>
        <taxon>Crustacea</taxon>
        <taxon>Multicrustacea</taxon>
        <taxon>Malacostraca</taxon>
        <taxon>Eumalacostraca</taxon>
        <taxon>Peracarida</taxon>
        <taxon>Amphipoda</taxon>
        <taxon>Amphilochidea</taxon>
        <taxon>Lysianassida</taxon>
        <taxon>Lysianassidira</taxon>
        <taxon>Lysianassoidea</taxon>
        <taxon>Lysianassidae</taxon>
        <taxon>Hirondellea</taxon>
    </lineage>
</organism>
<proteinExistence type="evidence at transcript level"/>
<evidence type="ECO:0000256" key="1">
    <source>
        <dbReference type="SAM" id="SignalP"/>
    </source>
</evidence>
<dbReference type="PANTHER" id="PTHR30203">
    <property type="entry name" value="OUTER MEMBRANE CATION EFFLUX PROTEIN"/>
    <property type="match status" value="1"/>
</dbReference>
<dbReference type="Gene3D" id="1.20.1600.10">
    <property type="entry name" value="Outer membrane efflux proteins (OEP)"/>
    <property type="match status" value="1"/>
</dbReference>
<dbReference type="AlphaFoldDB" id="A0A6A7GD71"/>
<dbReference type="PANTHER" id="PTHR30203:SF23">
    <property type="entry name" value="OUTER MEMBRANE EFFLUX PROTEIN"/>
    <property type="match status" value="1"/>
</dbReference>
<dbReference type="EMBL" id="IACT01009400">
    <property type="protein sequence ID" value="LAC28510.1"/>
    <property type="molecule type" value="mRNA"/>
</dbReference>
<dbReference type="Gene3D" id="2.20.200.10">
    <property type="entry name" value="Outer membrane efflux proteins (OEP)"/>
    <property type="match status" value="1"/>
</dbReference>